<accession>A0A8H7BSC8</accession>
<dbReference type="EMBL" id="JABAYA010000025">
    <property type="protein sequence ID" value="KAF7729405.1"/>
    <property type="molecule type" value="Genomic_DNA"/>
</dbReference>
<evidence type="ECO:0000313" key="1">
    <source>
        <dbReference type="EMBL" id="KAF7729405.1"/>
    </source>
</evidence>
<evidence type="ECO:0000313" key="2">
    <source>
        <dbReference type="Proteomes" id="UP000605846"/>
    </source>
</evidence>
<sequence>MWKLKSGNKVEKVMEKLALACNYEHPCHSLILDLGHPVWKEYFSIDELKEIREYRKKTLEVLPAELTEYLGSFRSLSNAKKAYYHAFKDIFDPVQQPACAWTQFTIIQAARLLSQRDDLDFSKFTEADILCRVWGFLVSLFDNSRIEAHL</sequence>
<keyword evidence="2" id="KW-1185">Reference proteome</keyword>
<dbReference type="Proteomes" id="UP000605846">
    <property type="component" value="Unassembled WGS sequence"/>
</dbReference>
<dbReference type="AlphaFoldDB" id="A0A8H7BSC8"/>
<protein>
    <submittedName>
        <fullName evidence="1">Uncharacterized protein</fullName>
    </submittedName>
</protein>
<reference evidence="1" key="1">
    <citation type="submission" date="2020-01" db="EMBL/GenBank/DDBJ databases">
        <title>Genome Sequencing of Three Apophysomyces-Like Fungal Strains Confirms a Novel Fungal Genus in the Mucoromycota with divergent Burkholderia-like Endosymbiotic Bacteria.</title>
        <authorList>
            <person name="Stajich J.E."/>
            <person name="Macias A.M."/>
            <person name="Carter-House D."/>
            <person name="Lovett B."/>
            <person name="Kasson L.R."/>
            <person name="Berry K."/>
            <person name="Grigoriev I."/>
            <person name="Chang Y."/>
            <person name="Spatafora J."/>
            <person name="Kasson M.T."/>
        </authorList>
    </citation>
    <scope>NUCLEOTIDE SEQUENCE</scope>
    <source>
        <strain evidence="1">NRRL A-21654</strain>
    </source>
</reference>
<comment type="caution">
    <text evidence="1">The sequence shown here is derived from an EMBL/GenBank/DDBJ whole genome shotgun (WGS) entry which is preliminary data.</text>
</comment>
<name>A0A8H7BSC8_9FUNG</name>
<proteinExistence type="predicted"/>
<organism evidence="1 2">
    <name type="scientific">Apophysomyces ossiformis</name>
    <dbReference type="NCBI Taxonomy" id="679940"/>
    <lineage>
        <taxon>Eukaryota</taxon>
        <taxon>Fungi</taxon>
        <taxon>Fungi incertae sedis</taxon>
        <taxon>Mucoromycota</taxon>
        <taxon>Mucoromycotina</taxon>
        <taxon>Mucoromycetes</taxon>
        <taxon>Mucorales</taxon>
        <taxon>Mucorineae</taxon>
        <taxon>Mucoraceae</taxon>
        <taxon>Apophysomyces</taxon>
    </lineage>
</organism>
<dbReference type="OrthoDB" id="2278533at2759"/>
<gene>
    <name evidence="1" type="ORF">EC973_004384</name>
</gene>